<dbReference type="RefSeq" id="WP_134199001.1">
    <property type="nucleotide sequence ID" value="NZ_SOQZ01000002.1"/>
</dbReference>
<keyword evidence="3" id="KW-0325">Glycoprotein</keyword>
<gene>
    <name evidence="5" type="ORF">A8975_1146</name>
</gene>
<feature type="domain" description="Secretion system C-terminal sorting" evidence="4">
    <location>
        <begin position="1145"/>
        <end position="1221"/>
    </location>
</feature>
<evidence type="ECO:0000256" key="3">
    <source>
        <dbReference type="ARBA" id="ARBA00023180"/>
    </source>
</evidence>
<proteinExistence type="predicted"/>
<dbReference type="SUPFAM" id="SSF51126">
    <property type="entry name" value="Pectin lyase-like"/>
    <property type="match status" value="1"/>
</dbReference>
<dbReference type="PANTHER" id="PTHR42970:SF1">
    <property type="entry name" value="PECTATE LYASE C-RELATED"/>
    <property type="match status" value="1"/>
</dbReference>
<dbReference type="PANTHER" id="PTHR42970">
    <property type="entry name" value="PECTATE LYASE C-RELATED"/>
    <property type="match status" value="1"/>
</dbReference>
<evidence type="ECO:0000256" key="1">
    <source>
        <dbReference type="ARBA" id="ARBA00022723"/>
    </source>
</evidence>
<dbReference type="Gene3D" id="2.160.20.10">
    <property type="entry name" value="Single-stranded right-handed beta-helix, Pectin lyase-like"/>
    <property type="match status" value="1"/>
</dbReference>
<keyword evidence="6" id="KW-1185">Reference proteome</keyword>
<dbReference type="InterPro" id="IPR052063">
    <property type="entry name" value="Polysaccharide_Lyase_1"/>
</dbReference>
<organism evidence="5 6">
    <name type="scientific">Meridianimaribacter flavus</name>
    <dbReference type="NCBI Taxonomy" id="571115"/>
    <lineage>
        <taxon>Bacteria</taxon>
        <taxon>Pseudomonadati</taxon>
        <taxon>Bacteroidota</taxon>
        <taxon>Flavobacteriia</taxon>
        <taxon>Flavobacteriales</taxon>
        <taxon>Flavobacteriaceae</taxon>
        <taxon>Meridianimaribacter</taxon>
    </lineage>
</organism>
<keyword evidence="2" id="KW-0732">Signal</keyword>
<dbReference type="InterPro" id="IPR026444">
    <property type="entry name" value="Secre_tail"/>
</dbReference>
<evidence type="ECO:0000259" key="4">
    <source>
        <dbReference type="Pfam" id="PF18962"/>
    </source>
</evidence>
<accession>A0ABY2G6P5</accession>
<protein>
    <submittedName>
        <fullName evidence="5">Secreted protein (Por secretion system target)</fullName>
    </submittedName>
</protein>
<comment type="caution">
    <text evidence="5">The sequence shown here is derived from an EMBL/GenBank/DDBJ whole genome shotgun (WGS) entry which is preliminary data.</text>
</comment>
<dbReference type="Proteomes" id="UP000294930">
    <property type="component" value="Unassembled WGS sequence"/>
</dbReference>
<evidence type="ECO:0000256" key="2">
    <source>
        <dbReference type="ARBA" id="ARBA00022729"/>
    </source>
</evidence>
<dbReference type="EMBL" id="SOQZ01000002">
    <property type="protein sequence ID" value="TDY12382.1"/>
    <property type="molecule type" value="Genomic_DNA"/>
</dbReference>
<name>A0ABY2G6P5_9FLAO</name>
<keyword evidence="1" id="KW-0479">Metal-binding</keyword>
<sequence>MKSPNYLHAFGMNKFYVKSILLLITFFTSVNLSAQLAFPTASGAGAYVTGGRGGTVIHVTNLNDSGPGSFREAFETPGTRIIVFDVSGTINCLSSLSTAYDNVTIAGQTAPEGGITFTGNLGNSPIFEISGRNNMIFRHIRVRPVYYTGGSNADSFQCYSCTNVIVDHCSVSWGGDECLSFTGNTSNITIQNSIIAESKTGSIMGNPSNPQNAQNLSMLGNLFFQIGHRHPNTPTNGRADVINNVIYGYRYRINRPANGYPSLNEINNYYITDAARPLGEMNKIDKESVDPQIYSKGNLHLPSTVTDPSLPNNNDTWTAFGSSDGAYAFNYNGVSYYDDDPAPAEFFVSTQHPLLGHDWVILSALESLEHVKTDVGANKTLNELGVANSNLDDVDDYYITNVNNGDLLTVNSPFTMAGKPHYQAFLSNISTTPINIRSSDFDTDNDGMPNEWEISNGLNVNDPSDRNIVQPDGYTNLEYYLNGMMLDPTDITANAGEDVSICEGEEVVLTATGGATYEWSTGETTQSITVTPNETTTYTVTVFDESGSNSDSDDVTVTVNLIPVANAGDDVSICFGDSIVLTASEGGAYLWSTGETTQSITVSPSETTTYSVEVFEDNCSSTDEVMVTVNELPIVDAGSNVTINVGESTTLTATGADTYLWSTGETTQSITVSPVETTTYSVTGFTNGCENTNTVTVFLQGSTVVADAGEDVSICEGEEVVLTAIGGATYEWSTGETTQSITVSPIETTIYTVTVFDESGSNSDQDDVTVTVNAYPIANAGEDVSVCLGSSITLTASGGSTYLWSTGETTESITVSPSETTTYSVEVFENSCSSTDQVMVTVNELPIVDAGSNVTISVGESTTLTATGADTYLWSTGETTQSITVSPAEATTYSVTGFTNGCEASDSVLVSVEDLVIANAGDDVSICQGYETVLTASGGESYLWSTGATTQSITVSPSSTSTYSVIAYVGDQQDEDEVTVTVNPNPNVIIQNGDEVMILQGDYITLSATGANSYQWSNGATQPNIAVNPSVTTTYSVTGFINNCEDEKQITVNVLEEVTAVVDVEQNEICLGETVTLTASGGDEYLWSTGDTTESITVSPEESLEYSVTVFNALDFDETSVIVSVVDCSSIETPDEPEEFDFIVYQDPQTDVLKVRVSGYQSVNVNNMSIFDITGKYVFSIDFEEEDESTVIKEIDTSSFSRGIYIIRLIYDDKALVKKIPIR</sequence>
<dbReference type="InterPro" id="IPR011050">
    <property type="entry name" value="Pectin_lyase_fold/virulence"/>
</dbReference>
<dbReference type="NCBIfam" id="TIGR04183">
    <property type="entry name" value="Por_Secre_tail"/>
    <property type="match status" value="1"/>
</dbReference>
<dbReference type="Pfam" id="PF18962">
    <property type="entry name" value="Por_Secre_tail"/>
    <property type="match status" value="1"/>
</dbReference>
<dbReference type="InterPro" id="IPR012334">
    <property type="entry name" value="Pectin_lyas_fold"/>
</dbReference>
<evidence type="ECO:0000313" key="6">
    <source>
        <dbReference type="Proteomes" id="UP000294930"/>
    </source>
</evidence>
<reference evidence="5 6" key="1">
    <citation type="submission" date="2019-03" db="EMBL/GenBank/DDBJ databases">
        <title>Genomic Encyclopedia of Type Strains, Phase III (KMG-III): the genomes of soil and plant-associated and newly described type strains.</title>
        <authorList>
            <person name="Whitman W."/>
        </authorList>
    </citation>
    <scope>NUCLEOTIDE SEQUENCE [LARGE SCALE GENOMIC DNA]</scope>
    <source>
        <strain evidence="5 6">CGMCC 1.10957</strain>
    </source>
</reference>
<evidence type="ECO:0000313" key="5">
    <source>
        <dbReference type="EMBL" id="TDY12382.1"/>
    </source>
</evidence>